<accession>A0A511FDN2</accession>
<feature type="compositionally biased region" description="Gly residues" evidence="1">
    <location>
        <begin position="14"/>
        <end position="24"/>
    </location>
</feature>
<gene>
    <name evidence="2" type="ORF">CHO01_23980</name>
</gene>
<sequence>MAAVGRGAGEEGRGAGVQAGGGRDAGSTVRHGFPFVPGRQKRPEASDVVPVPQVLPDPLSNNPGGPQLYDPGPRGVKPRGAGAA</sequence>
<dbReference type="EMBL" id="BJVQ01000034">
    <property type="protein sequence ID" value="GEL47282.1"/>
    <property type="molecule type" value="Genomic_DNA"/>
</dbReference>
<evidence type="ECO:0000256" key="1">
    <source>
        <dbReference type="SAM" id="MobiDB-lite"/>
    </source>
</evidence>
<evidence type="ECO:0000313" key="2">
    <source>
        <dbReference type="EMBL" id="GEL47282.1"/>
    </source>
</evidence>
<keyword evidence="3" id="KW-1185">Reference proteome</keyword>
<reference evidence="2 3" key="1">
    <citation type="submission" date="2019-07" db="EMBL/GenBank/DDBJ databases">
        <title>Whole genome shotgun sequence of Cellulomonas hominis NBRC 16055.</title>
        <authorList>
            <person name="Hosoyama A."/>
            <person name="Uohara A."/>
            <person name="Ohji S."/>
            <person name="Ichikawa N."/>
        </authorList>
    </citation>
    <scope>NUCLEOTIDE SEQUENCE [LARGE SCALE GENOMIC DNA]</scope>
    <source>
        <strain evidence="2 3">NBRC 16055</strain>
    </source>
</reference>
<dbReference type="AlphaFoldDB" id="A0A511FDN2"/>
<feature type="region of interest" description="Disordered" evidence="1">
    <location>
        <begin position="1"/>
        <end position="84"/>
    </location>
</feature>
<feature type="compositionally biased region" description="Low complexity" evidence="1">
    <location>
        <begin position="47"/>
        <end position="59"/>
    </location>
</feature>
<comment type="caution">
    <text evidence="2">The sequence shown here is derived from an EMBL/GenBank/DDBJ whole genome shotgun (WGS) entry which is preliminary data.</text>
</comment>
<name>A0A511FDN2_9CELL</name>
<evidence type="ECO:0000313" key="3">
    <source>
        <dbReference type="Proteomes" id="UP000321723"/>
    </source>
</evidence>
<organism evidence="2 3">
    <name type="scientific">Cellulomonas hominis</name>
    <dbReference type="NCBI Taxonomy" id="156981"/>
    <lineage>
        <taxon>Bacteria</taxon>
        <taxon>Bacillati</taxon>
        <taxon>Actinomycetota</taxon>
        <taxon>Actinomycetes</taxon>
        <taxon>Micrococcales</taxon>
        <taxon>Cellulomonadaceae</taxon>
        <taxon>Cellulomonas</taxon>
    </lineage>
</organism>
<dbReference type="Proteomes" id="UP000321723">
    <property type="component" value="Unassembled WGS sequence"/>
</dbReference>
<protein>
    <submittedName>
        <fullName evidence="2">Uncharacterized protein</fullName>
    </submittedName>
</protein>
<proteinExistence type="predicted"/>